<feature type="modified residue" description="N6-(pyridoxal phosphate)lysine" evidence="4">
    <location>
        <position position="228"/>
    </location>
</feature>
<sequence>MGEREAMEYNEKVERIRKTEYPMLAGTTYLDHAGTTLYAKSLIERFSASMISNLYGNPHSASTSSQLSTRRIEDIRLRLLSLFNADPETFDVVFVANATAGIKLVADGFRDHGTGFWYGYHRDAHTSLVGVRELAQKHRCFGTDADVESWLEKPEELDIAALFAYPAQSNMTGYRLPLDWCRRIRALSQESPRRIFTLLDAAALVSTSRLDLNDSEVAPDFTVLSLHKIFGFPDLGALIVRKESGTILESRKYFGGGTVDMVLCLREQWHAKKSDTLHDRLEDGTLPIHSIMALDAAMDVHEKLFESLDRIAQHTAFLAKRLYDGLSSLRHGNGRSVCKIYKESSSVYGDPHSQGPIVSFNIRNSEEAWVSNGEFEKLTTVKDIQVRTGGVCNPAGISSYLGLAPWEMRENFSAGQRCGNEYDILGGKPTGVIRVSLGAMSTIRDIDNFLDFIHDFFVDLTAVSDTEVNYPLTLPRELASFYVESLTVYPIKSCAGWKIPVNTPWEIRDVGLAWDREWCLVHAGTGTALSQKRYPRMALIRPSIDLVDGVMRVRVVGSEHEISVPLSANPTYFVEEDGFRSRTTNVCGDTITANEYKSEGLSDYFTQALGVACRLARFPSVGNSALSSRHSKAHLQQHQRSSTRNMPGAFPDGRIAEEVMTRPILLSNESPILTISRSSLNRLNEQIKMSGGKAAQAEVFRANIVVAEDLRSVPGTEQPYVEDSWRYMQIGNQYFQMLGSCRRCQMVCVDQETAIKNQEPFVTLVKTRRFDGKVYFGQHTCHIQGLAESSTSAQYPTIKVGDAVQSFGVDDDLERFRSGQVG</sequence>
<dbReference type="AlphaFoldDB" id="A0A9P4SJH6"/>
<dbReference type="InterPro" id="IPR000192">
    <property type="entry name" value="Aminotrans_V_dom"/>
</dbReference>
<reference evidence="6" key="1">
    <citation type="journal article" date="2020" name="Stud. Mycol.">
        <title>101 Dothideomycetes genomes: a test case for predicting lifestyles and emergence of pathogens.</title>
        <authorList>
            <person name="Haridas S."/>
            <person name="Albert R."/>
            <person name="Binder M."/>
            <person name="Bloem J."/>
            <person name="Labutti K."/>
            <person name="Salamov A."/>
            <person name="Andreopoulos B."/>
            <person name="Baker S."/>
            <person name="Barry K."/>
            <person name="Bills G."/>
            <person name="Bluhm B."/>
            <person name="Cannon C."/>
            <person name="Castanera R."/>
            <person name="Culley D."/>
            <person name="Daum C."/>
            <person name="Ezra D."/>
            <person name="Gonzalez J."/>
            <person name="Henrissat B."/>
            <person name="Kuo A."/>
            <person name="Liang C."/>
            <person name="Lipzen A."/>
            <person name="Lutzoni F."/>
            <person name="Magnuson J."/>
            <person name="Mondo S."/>
            <person name="Nolan M."/>
            <person name="Ohm R."/>
            <person name="Pangilinan J."/>
            <person name="Park H.-J."/>
            <person name="Ramirez L."/>
            <person name="Alfaro M."/>
            <person name="Sun H."/>
            <person name="Tritt A."/>
            <person name="Yoshinaga Y."/>
            <person name="Zwiers L.-H."/>
            <person name="Turgeon B."/>
            <person name="Goodwin S."/>
            <person name="Spatafora J."/>
            <person name="Crous P."/>
            <person name="Grigoriev I."/>
        </authorList>
    </citation>
    <scope>NUCLEOTIDE SEQUENCE</scope>
    <source>
        <strain evidence="6">CBS 101060</strain>
    </source>
</reference>
<dbReference type="Proteomes" id="UP000799429">
    <property type="component" value="Unassembled WGS sequence"/>
</dbReference>
<evidence type="ECO:0000259" key="5">
    <source>
        <dbReference type="PROSITE" id="PS51340"/>
    </source>
</evidence>
<dbReference type="InterPro" id="IPR005302">
    <property type="entry name" value="MoCF_Sase_C"/>
</dbReference>
<comment type="catalytic activity">
    <reaction evidence="4">
        <text>Mo-molybdopterin + L-cysteine + AH2 = thio-Mo-molybdopterin + L-alanine + A + H2O</text>
        <dbReference type="Rhea" id="RHEA:42636"/>
        <dbReference type="ChEBI" id="CHEBI:13193"/>
        <dbReference type="ChEBI" id="CHEBI:15377"/>
        <dbReference type="ChEBI" id="CHEBI:17499"/>
        <dbReference type="ChEBI" id="CHEBI:35235"/>
        <dbReference type="ChEBI" id="CHEBI:57972"/>
        <dbReference type="ChEBI" id="CHEBI:71302"/>
        <dbReference type="ChEBI" id="CHEBI:82685"/>
        <dbReference type="EC" id="2.8.1.9"/>
    </reaction>
</comment>
<dbReference type="PROSITE" id="PS51340">
    <property type="entry name" value="MOSC"/>
    <property type="match status" value="1"/>
</dbReference>
<dbReference type="InterPro" id="IPR015424">
    <property type="entry name" value="PyrdxlP-dep_Trfase"/>
</dbReference>
<dbReference type="PANTHER" id="PTHR14237:SF80">
    <property type="entry name" value="MOLYBDENUM COFACTOR SULFURASE"/>
    <property type="match status" value="1"/>
</dbReference>
<comment type="function">
    <text evidence="4">Sulfurates the molybdenum cofactor. Sulfation of molybdenum is essential for xanthine dehydrogenase (XDH) and aldehyde oxidase (ADO) enzymes in which molybdenum cofactor is liganded by 1 oxygen and 1 sulfur atom in active form.</text>
</comment>
<dbReference type="Pfam" id="PF03473">
    <property type="entry name" value="MOSC"/>
    <property type="match status" value="1"/>
</dbReference>
<feature type="active site" evidence="4">
    <location>
        <position position="392"/>
    </location>
</feature>
<protein>
    <recommendedName>
        <fullName evidence="4">Molybdenum cofactor sulfurase</fullName>
        <shortName evidence="4">MCS</shortName>
        <shortName evidence="4">MOS</shortName>
        <shortName evidence="4">MoCo sulfurase</shortName>
        <ecNumber evidence="4">2.8.1.9</ecNumber>
    </recommendedName>
    <alternativeName>
        <fullName evidence="4">Molybdenum cofactor sulfurtransferase</fullName>
    </alternativeName>
</protein>
<dbReference type="InterPro" id="IPR028886">
    <property type="entry name" value="MoCo_sulfurase"/>
</dbReference>
<keyword evidence="3 4" id="KW-0501">Molybdenum cofactor biosynthesis</keyword>
<comment type="cofactor">
    <cofactor evidence="4">
        <name>pyridoxal 5'-phosphate</name>
        <dbReference type="ChEBI" id="CHEBI:597326"/>
    </cofactor>
</comment>
<accession>A0A9P4SJH6</accession>
<dbReference type="SUPFAM" id="SSF53383">
    <property type="entry name" value="PLP-dependent transferases"/>
    <property type="match status" value="1"/>
</dbReference>
<dbReference type="GO" id="GO:0016829">
    <property type="term" value="F:lyase activity"/>
    <property type="evidence" value="ECO:0007669"/>
    <property type="project" value="UniProtKB-UniRule"/>
</dbReference>
<comment type="similarity">
    <text evidence="4">Belongs to the class-V pyridoxal-phosphate-dependent aminotransferase family. MOCOS subfamily.</text>
</comment>
<dbReference type="GO" id="GO:0030151">
    <property type="term" value="F:molybdenum ion binding"/>
    <property type="evidence" value="ECO:0007669"/>
    <property type="project" value="UniProtKB-UniRule"/>
</dbReference>
<keyword evidence="7" id="KW-1185">Reference proteome</keyword>
<gene>
    <name evidence="4" type="primary">hxB</name>
    <name evidence="6" type="ORF">M501DRAFT_925493</name>
</gene>
<name>A0A9P4SJH6_9PEZI</name>
<dbReference type="Pfam" id="PF00266">
    <property type="entry name" value="Aminotran_5"/>
    <property type="match status" value="1"/>
</dbReference>
<keyword evidence="1 4" id="KW-0808">Transferase</keyword>
<dbReference type="GO" id="GO:0030170">
    <property type="term" value="F:pyridoxal phosphate binding"/>
    <property type="evidence" value="ECO:0007669"/>
    <property type="project" value="UniProtKB-UniRule"/>
</dbReference>
<dbReference type="EC" id="2.8.1.9" evidence="4"/>
<feature type="domain" description="MOSC" evidence="5">
    <location>
        <begin position="613"/>
        <end position="807"/>
    </location>
</feature>
<dbReference type="EMBL" id="MU006089">
    <property type="protein sequence ID" value="KAF2842960.1"/>
    <property type="molecule type" value="Genomic_DNA"/>
</dbReference>
<evidence type="ECO:0000313" key="6">
    <source>
        <dbReference type="EMBL" id="KAF2842960.1"/>
    </source>
</evidence>
<dbReference type="GO" id="GO:0006777">
    <property type="term" value="P:Mo-molybdopterin cofactor biosynthetic process"/>
    <property type="evidence" value="ECO:0007669"/>
    <property type="project" value="UniProtKB-UniRule"/>
</dbReference>
<keyword evidence="2 4" id="KW-0663">Pyridoxal phosphate</keyword>
<evidence type="ECO:0000256" key="1">
    <source>
        <dbReference type="ARBA" id="ARBA00022679"/>
    </source>
</evidence>
<dbReference type="GO" id="GO:0008265">
    <property type="term" value="F:molybdenum cofactor sulfurtransferase activity"/>
    <property type="evidence" value="ECO:0007669"/>
    <property type="project" value="UniProtKB-UniRule"/>
</dbReference>
<dbReference type="InterPro" id="IPR015421">
    <property type="entry name" value="PyrdxlP-dep_Trfase_major"/>
</dbReference>
<evidence type="ECO:0000256" key="2">
    <source>
        <dbReference type="ARBA" id="ARBA00022898"/>
    </source>
</evidence>
<dbReference type="PANTHER" id="PTHR14237">
    <property type="entry name" value="MOLYBDOPTERIN COFACTOR SULFURASE MOSC"/>
    <property type="match status" value="1"/>
</dbReference>
<dbReference type="Pfam" id="PF03476">
    <property type="entry name" value="MOSC_N"/>
    <property type="match status" value="1"/>
</dbReference>
<comment type="caution">
    <text evidence="6">The sequence shown here is derived from an EMBL/GenBank/DDBJ whole genome shotgun (WGS) entry which is preliminary data.</text>
</comment>
<evidence type="ECO:0000256" key="4">
    <source>
        <dbReference type="HAMAP-Rule" id="MF_03050"/>
    </source>
</evidence>
<dbReference type="Gene3D" id="3.40.640.10">
    <property type="entry name" value="Type I PLP-dependent aspartate aminotransferase-like (Major domain)"/>
    <property type="match status" value="1"/>
</dbReference>
<dbReference type="OrthoDB" id="10264306at2759"/>
<proteinExistence type="inferred from homology"/>
<dbReference type="HAMAP" id="MF_03050">
    <property type="entry name" value="MOCOS"/>
    <property type="match status" value="1"/>
</dbReference>
<dbReference type="SUPFAM" id="SSF141673">
    <property type="entry name" value="MOSC N-terminal domain-like"/>
    <property type="match status" value="1"/>
</dbReference>
<evidence type="ECO:0000256" key="3">
    <source>
        <dbReference type="ARBA" id="ARBA00023150"/>
    </source>
</evidence>
<dbReference type="InterPro" id="IPR005303">
    <property type="entry name" value="MOCOS_middle"/>
</dbReference>
<evidence type="ECO:0000313" key="7">
    <source>
        <dbReference type="Proteomes" id="UP000799429"/>
    </source>
</evidence>
<organism evidence="6 7">
    <name type="scientific">Patellaria atrata CBS 101060</name>
    <dbReference type="NCBI Taxonomy" id="1346257"/>
    <lineage>
        <taxon>Eukaryota</taxon>
        <taxon>Fungi</taxon>
        <taxon>Dikarya</taxon>
        <taxon>Ascomycota</taxon>
        <taxon>Pezizomycotina</taxon>
        <taxon>Dothideomycetes</taxon>
        <taxon>Dothideomycetes incertae sedis</taxon>
        <taxon>Patellariales</taxon>
        <taxon>Patellariaceae</taxon>
        <taxon>Patellaria</taxon>
    </lineage>
</organism>